<keyword evidence="3" id="KW-0460">Magnesium</keyword>
<accession>A0A9E7I950</accession>
<feature type="region of interest" description="Disordered" evidence="4">
    <location>
        <begin position="77"/>
        <end position="97"/>
    </location>
</feature>
<dbReference type="OrthoDB" id="1047240at2759"/>
<evidence type="ECO:0000256" key="4">
    <source>
        <dbReference type="SAM" id="MobiDB-lite"/>
    </source>
</evidence>
<reference evidence="5" key="1">
    <citation type="submission" date="2022-05" db="EMBL/GenBank/DDBJ databases">
        <title>The Musa troglodytarum L. genome provides insights into the mechanism of non-climacteric behaviour and enrichment of carotenoids.</title>
        <authorList>
            <person name="Wang J."/>
        </authorList>
    </citation>
    <scope>NUCLEOTIDE SEQUENCE</scope>
    <source>
        <tissue evidence="5">Leaf</tissue>
    </source>
</reference>
<evidence type="ECO:0000313" key="5">
    <source>
        <dbReference type="EMBL" id="URE47896.1"/>
    </source>
</evidence>
<keyword evidence="3" id="KW-0745">Spermidine biosynthesis</keyword>
<dbReference type="GO" id="GO:0008295">
    <property type="term" value="P:spermidine biosynthetic process"/>
    <property type="evidence" value="ECO:0007669"/>
    <property type="project" value="UniProtKB-KW"/>
</dbReference>
<organism evidence="5 6">
    <name type="scientific">Musa troglodytarum</name>
    <name type="common">fe'i banana</name>
    <dbReference type="NCBI Taxonomy" id="320322"/>
    <lineage>
        <taxon>Eukaryota</taxon>
        <taxon>Viridiplantae</taxon>
        <taxon>Streptophyta</taxon>
        <taxon>Embryophyta</taxon>
        <taxon>Tracheophyta</taxon>
        <taxon>Spermatophyta</taxon>
        <taxon>Magnoliopsida</taxon>
        <taxon>Liliopsida</taxon>
        <taxon>Zingiberales</taxon>
        <taxon>Musaceae</taxon>
        <taxon>Musa</taxon>
    </lineage>
</organism>
<comment type="catalytic activity">
    <reaction evidence="3">
        <text>L-arginine + H(+) = agmatine + CO2</text>
        <dbReference type="Rhea" id="RHEA:17641"/>
        <dbReference type="ChEBI" id="CHEBI:15378"/>
        <dbReference type="ChEBI" id="CHEBI:16526"/>
        <dbReference type="ChEBI" id="CHEBI:32682"/>
        <dbReference type="ChEBI" id="CHEBI:58145"/>
        <dbReference type="EC" id="4.1.1.19"/>
    </reaction>
</comment>
<dbReference type="GO" id="GO:0008792">
    <property type="term" value="F:arginine decarboxylase activity"/>
    <property type="evidence" value="ECO:0007669"/>
    <property type="project" value="UniProtKB-EC"/>
</dbReference>
<dbReference type="PANTHER" id="PTHR43295:SF1">
    <property type="entry name" value="ARGININE DECARBOXYLASE 1, CHLOROPLASTIC-RELATED"/>
    <property type="match status" value="1"/>
</dbReference>
<dbReference type="GO" id="GO:0006527">
    <property type="term" value="P:L-arginine catabolic process"/>
    <property type="evidence" value="ECO:0007669"/>
    <property type="project" value="InterPro"/>
</dbReference>
<dbReference type="EC" id="4.1.1.19" evidence="3"/>
<proteinExistence type="inferred from homology"/>
<dbReference type="AlphaFoldDB" id="A0A9E7I950"/>
<feature type="compositionally biased region" description="Low complexity" evidence="4">
    <location>
        <begin position="164"/>
        <end position="173"/>
    </location>
</feature>
<evidence type="ECO:0000256" key="3">
    <source>
        <dbReference type="RuleBase" id="RU003740"/>
    </source>
</evidence>
<dbReference type="Proteomes" id="UP001055439">
    <property type="component" value="Chromosome 9"/>
</dbReference>
<comment type="cofactor">
    <cofactor evidence="1 3">
        <name>pyridoxal 5'-phosphate</name>
        <dbReference type="ChEBI" id="CHEBI:597326"/>
    </cofactor>
</comment>
<dbReference type="EMBL" id="CP097511">
    <property type="protein sequence ID" value="URE47896.1"/>
    <property type="molecule type" value="Genomic_DNA"/>
</dbReference>
<name>A0A9E7I950_9LILI</name>
<dbReference type="PANTHER" id="PTHR43295">
    <property type="entry name" value="ARGININE DECARBOXYLASE"/>
    <property type="match status" value="1"/>
</dbReference>
<keyword evidence="2 3" id="KW-0663">Pyridoxal phosphate</keyword>
<protein>
    <recommendedName>
        <fullName evidence="3">Arginine decarboxylase</fullName>
        <ecNumber evidence="3">4.1.1.19</ecNumber>
    </recommendedName>
</protein>
<evidence type="ECO:0000313" key="6">
    <source>
        <dbReference type="Proteomes" id="UP001055439"/>
    </source>
</evidence>
<evidence type="ECO:0000256" key="1">
    <source>
        <dbReference type="ARBA" id="ARBA00001933"/>
    </source>
</evidence>
<sequence length="185" mass="19341">MAAAYRGEDETCAVYANQLKQRCIDYFKDGVLSLEYLAAVDGICDLVAEELGGADPVNIPYQPLALRLDARFLGDRTAVPGRPDSPPRPAAGSQGILSDLTCDSDGKVDRFIGGQSSLPLHEIKGSILPGDVSRRGVPGGARRAAQSLRGAERCAGGPERRAALLRGDAGGARPVVRGRPSSDAA</sequence>
<comment type="similarity">
    <text evidence="3">Belongs to the Orn/Lys/Arg decarboxylase class-II family. SpeA subfamily.</text>
</comment>
<dbReference type="InterPro" id="IPR002985">
    <property type="entry name" value="Arg_decrbxlase"/>
</dbReference>
<evidence type="ECO:0000256" key="2">
    <source>
        <dbReference type="ARBA" id="ARBA00022898"/>
    </source>
</evidence>
<dbReference type="Gene3D" id="2.40.37.10">
    <property type="entry name" value="Lyase, Ornithine Decarboxylase, Chain A, domain 1"/>
    <property type="match status" value="1"/>
</dbReference>
<keyword evidence="6" id="KW-1185">Reference proteome</keyword>
<dbReference type="InterPro" id="IPR009006">
    <property type="entry name" value="Ala_racemase/Decarboxylase_C"/>
</dbReference>
<feature type="region of interest" description="Disordered" evidence="4">
    <location>
        <begin position="131"/>
        <end position="185"/>
    </location>
</feature>
<comment type="cofactor">
    <cofactor evidence="3">
        <name>Mg(2+)</name>
        <dbReference type="ChEBI" id="CHEBI:18420"/>
    </cofactor>
</comment>
<gene>
    <name evidence="5" type="ORF">MUK42_14523</name>
</gene>
<comment type="pathway">
    <text evidence="3">Amine and polyamine biosynthesis; agmatine biosynthesis; agmatine from L-arginine: step 1/1.</text>
</comment>
<keyword evidence="3" id="KW-0456">Lyase</keyword>
<keyword evidence="3" id="KW-0210">Decarboxylase</keyword>